<name>A0AAV9N1F2_9EURO</name>
<reference evidence="3 4" key="1">
    <citation type="submission" date="2023-08" db="EMBL/GenBank/DDBJ databases">
        <title>Black Yeasts Isolated from many extreme environments.</title>
        <authorList>
            <person name="Coleine C."/>
            <person name="Stajich J.E."/>
            <person name="Selbmann L."/>
        </authorList>
    </citation>
    <scope>NUCLEOTIDE SEQUENCE [LARGE SCALE GENOMIC DNA]</scope>
    <source>
        <strain evidence="3 4">CCFEE 5792</strain>
    </source>
</reference>
<accession>A0AAV9N1F2</accession>
<evidence type="ECO:0000256" key="1">
    <source>
        <dbReference type="SAM" id="MobiDB-lite"/>
    </source>
</evidence>
<dbReference type="EMBL" id="JAVRRD010000024">
    <property type="protein sequence ID" value="KAK5047813.1"/>
    <property type="molecule type" value="Genomic_DNA"/>
</dbReference>
<dbReference type="SUPFAM" id="SSF81383">
    <property type="entry name" value="F-box domain"/>
    <property type="match status" value="1"/>
</dbReference>
<dbReference type="GeneID" id="89974650"/>
<dbReference type="PROSITE" id="PS50181">
    <property type="entry name" value="FBOX"/>
    <property type="match status" value="1"/>
</dbReference>
<protein>
    <recommendedName>
        <fullName evidence="2">F-box domain-containing protein</fullName>
    </recommendedName>
</protein>
<comment type="caution">
    <text evidence="3">The sequence shown here is derived from an EMBL/GenBank/DDBJ whole genome shotgun (WGS) entry which is preliminary data.</text>
</comment>
<evidence type="ECO:0000313" key="3">
    <source>
        <dbReference type="EMBL" id="KAK5047813.1"/>
    </source>
</evidence>
<evidence type="ECO:0000313" key="4">
    <source>
        <dbReference type="Proteomes" id="UP001358417"/>
    </source>
</evidence>
<dbReference type="Pfam" id="PF12937">
    <property type="entry name" value="F-box-like"/>
    <property type="match status" value="1"/>
</dbReference>
<dbReference type="AlphaFoldDB" id="A0AAV9N1F2"/>
<dbReference type="RefSeq" id="XP_064703340.1">
    <property type="nucleotide sequence ID" value="XM_064850039.1"/>
</dbReference>
<sequence length="571" mass="64224">MAQLYDQSPEILHNIFVNVESTDLANLSRTCKHFSQFIANDEFLWKLQYEARFNGLQEQVLTSSSMKQDDLEHRDDGTSYRDRVTSMVRMEKCLESSSEDEKPIRDPNALTSSFETSQNAHLEQVLKQSIDLALNSPAASTRNQDFLTGLYRNAMNTCMFLCRSSIFALAKPSIWSIGPTEDLRQLSAQLHVLCGMDLESAWPPPDEMACPHVLDEQGVNPNLFPLRFVHPYARSRVYDLRRYTDGNMWGPFMNDGSQRVDWEKVQAIMIVLAFNLRIFMERNLRPRPRGPLAASSSSSDASSSSSTSPQISTSQPASSSSSSSATPATSSARSRFRTSTTKHSAQLWDEPFQGIAKGSFVSQPLGGEEGDKIAPILHPDLDALDPYGVTGTWTRIVCFLDYNDLYSFNFESEDIPLTQERDPITTREAFRLIRLQLRVTAVEEPGEDDGKDFPVVHFQGSSKSTFMAWDPNANSRIRGTVRQTPSGAIRWTTFSIFHGEERWRSEGVQIGGLRSGRGVLGNWFDKDYDIHGPAGPTAFWKVSDDILEDKPRSFDLIHIFFPTQDNHTGQG</sequence>
<feature type="domain" description="F-box" evidence="2">
    <location>
        <begin position="1"/>
        <end position="48"/>
    </location>
</feature>
<feature type="region of interest" description="Disordered" evidence="1">
    <location>
        <begin position="288"/>
        <end position="343"/>
    </location>
</feature>
<dbReference type="SMART" id="SM00256">
    <property type="entry name" value="FBOX"/>
    <property type="match status" value="1"/>
</dbReference>
<proteinExistence type="predicted"/>
<dbReference type="InterPro" id="IPR036047">
    <property type="entry name" value="F-box-like_dom_sf"/>
</dbReference>
<dbReference type="Gene3D" id="1.20.1280.50">
    <property type="match status" value="1"/>
</dbReference>
<organism evidence="3 4">
    <name type="scientific">Exophiala bonariae</name>
    <dbReference type="NCBI Taxonomy" id="1690606"/>
    <lineage>
        <taxon>Eukaryota</taxon>
        <taxon>Fungi</taxon>
        <taxon>Dikarya</taxon>
        <taxon>Ascomycota</taxon>
        <taxon>Pezizomycotina</taxon>
        <taxon>Eurotiomycetes</taxon>
        <taxon>Chaetothyriomycetidae</taxon>
        <taxon>Chaetothyriales</taxon>
        <taxon>Herpotrichiellaceae</taxon>
        <taxon>Exophiala</taxon>
    </lineage>
</organism>
<dbReference type="InterPro" id="IPR001810">
    <property type="entry name" value="F-box_dom"/>
</dbReference>
<dbReference type="Proteomes" id="UP001358417">
    <property type="component" value="Unassembled WGS sequence"/>
</dbReference>
<keyword evidence="4" id="KW-1185">Reference proteome</keyword>
<evidence type="ECO:0000259" key="2">
    <source>
        <dbReference type="PROSITE" id="PS50181"/>
    </source>
</evidence>
<feature type="compositionally biased region" description="Low complexity" evidence="1">
    <location>
        <begin position="290"/>
        <end position="341"/>
    </location>
</feature>
<gene>
    <name evidence="3" type="ORF">LTR84_006478</name>
</gene>